<dbReference type="Gene3D" id="3.10.420.10">
    <property type="entry name" value="SecB-like"/>
    <property type="match status" value="1"/>
</dbReference>
<evidence type="ECO:0000313" key="1">
    <source>
        <dbReference type="EMBL" id="QHI73813.1"/>
    </source>
</evidence>
<dbReference type="Proteomes" id="UP000463883">
    <property type="component" value="Chromosome"/>
</dbReference>
<accession>A0A6P1MKX8</accession>
<name>A0A6P1MKX8_9FIRM</name>
<dbReference type="KEGG" id="amic:Ami3637_16750"/>
<proteinExistence type="predicted"/>
<dbReference type="EMBL" id="CP047591">
    <property type="protein sequence ID" value="QHI73813.1"/>
    <property type="molecule type" value="Genomic_DNA"/>
</dbReference>
<dbReference type="AlphaFoldDB" id="A0A6P1MKX8"/>
<keyword evidence="2" id="KW-1185">Reference proteome</keyword>
<organism evidence="1 2">
    <name type="scientific">Aminipila terrae</name>
    <dbReference type="NCBI Taxonomy" id="2697030"/>
    <lineage>
        <taxon>Bacteria</taxon>
        <taxon>Bacillati</taxon>
        <taxon>Bacillota</taxon>
        <taxon>Clostridia</taxon>
        <taxon>Peptostreptococcales</taxon>
        <taxon>Anaerovoracaceae</taxon>
        <taxon>Aminipila</taxon>
    </lineage>
</organism>
<dbReference type="RefSeq" id="WP_162363575.1">
    <property type="nucleotide sequence ID" value="NZ_CP047591.1"/>
</dbReference>
<reference evidence="1 2" key="1">
    <citation type="submission" date="2020-01" db="EMBL/GenBank/DDBJ databases">
        <title>Genomic analysis of Aminipila sp. CBA3637.</title>
        <authorList>
            <person name="Kim Y.B."/>
            <person name="Roh S.W."/>
        </authorList>
    </citation>
    <scope>NUCLEOTIDE SEQUENCE [LARGE SCALE GENOMIC DNA]</scope>
    <source>
        <strain evidence="1 2">CBA3637</strain>
    </source>
</reference>
<dbReference type="SUPFAM" id="SSF54611">
    <property type="entry name" value="SecB-like"/>
    <property type="match status" value="1"/>
</dbReference>
<gene>
    <name evidence="1" type="ORF">Ami3637_16750</name>
</gene>
<evidence type="ECO:0008006" key="3">
    <source>
        <dbReference type="Google" id="ProtNLM"/>
    </source>
</evidence>
<evidence type="ECO:0000313" key="2">
    <source>
        <dbReference type="Proteomes" id="UP000463883"/>
    </source>
</evidence>
<sequence length="130" mass="14810">MKNSDFQFNNPRLTNFEFNFNRDADFDKSKDFTLETNFDININNIKGKNKSIVELSILVTEKNGFFTIKAEIGSSFSWNDSVDSTVLDVLLKQNAPALLVSYLRPIIVNITNYSPIGAIDLPFIDFTEDE</sequence>
<dbReference type="InterPro" id="IPR035958">
    <property type="entry name" value="SecB-like_sf"/>
</dbReference>
<protein>
    <recommendedName>
        <fullName evidence="3">Preprotein translocase subunit SecB</fullName>
    </recommendedName>
</protein>